<sequence length="256" mass="28503">MLLLLERQEAQHPRGSHISNSVISNDHTDRSISYLPSLLRWRRVLTTGNNLVLIGASSQIVAVAGTFPGLRLPGPSRYVAAINSTNSHCTPTGLYVLVSTHYGQLNSSPTPIYRSHNSRGTSQVWLRPTAALLLNHLYGACPFGQRWIAGTDTCLYLLFCDTLLEMKPHSDKPLMLLDIMENSLLPRYTVVGHHQFPMKLYEGSLGTHIVKKDVPVFSFKLQSESSTFDSHVQKHLVTGQREHTFEIDRSGSSLQG</sequence>
<evidence type="ECO:0000313" key="1">
    <source>
        <dbReference type="EMBL" id="KAG1773628.1"/>
    </source>
</evidence>
<gene>
    <name evidence="1" type="ORF">EV702DRAFT_1048188</name>
</gene>
<dbReference type="EMBL" id="JABBWD010000047">
    <property type="protein sequence ID" value="KAG1773628.1"/>
    <property type="molecule type" value="Genomic_DNA"/>
</dbReference>
<name>A0A9P6ZNK9_9AGAM</name>
<reference evidence="1" key="1">
    <citation type="journal article" date="2020" name="New Phytol.">
        <title>Comparative genomics reveals dynamic genome evolution in host specialist ectomycorrhizal fungi.</title>
        <authorList>
            <person name="Lofgren L.A."/>
            <person name="Nguyen N.H."/>
            <person name="Vilgalys R."/>
            <person name="Ruytinx J."/>
            <person name="Liao H.L."/>
            <person name="Branco S."/>
            <person name="Kuo A."/>
            <person name="LaButti K."/>
            <person name="Lipzen A."/>
            <person name="Andreopoulos W."/>
            <person name="Pangilinan J."/>
            <person name="Riley R."/>
            <person name="Hundley H."/>
            <person name="Na H."/>
            <person name="Barry K."/>
            <person name="Grigoriev I.V."/>
            <person name="Stajich J.E."/>
            <person name="Kennedy P.G."/>
        </authorList>
    </citation>
    <scope>NUCLEOTIDE SEQUENCE</scope>
    <source>
        <strain evidence="1">DOB743</strain>
    </source>
</reference>
<protein>
    <submittedName>
        <fullName evidence="1">Uncharacterized protein</fullName>
    </submittedName>
</protein>
<dbReference type="AlphaFoldDB" id="A0A9P6ZNK9"/>
<keyword evidence="2" id="KW-1185">Reference proteome</keyword>
<comment type="caution">
    <text evidence="1">The sequence shown here is derived from an EMBL/GenBank/DDBJ whole genome shotgun (WGS) entry which is preliminary data.</text>
</comment>
<dbReference type="Proteomes" id="UP000714275">
    <property type="component" value="Unassembled WGS sequence"/>
</dbReference>
<organism evidence="1 2">
    <name type="scientific">Suillus placidus</name>
    <dbReference type="NCBI Taxonomy" id="48579"/>
    <lineage>
        <taxon>Eukaryota</taxon>
        <taxon>Fungi</taxon>
        <taxon>Dikarya</taxon>
        <taxon>Basidiomycota</taxon>
        <taxon>Agaricomycotina</taxon>
        <taxon>Agaricomycetes</taxon>
        <taxon>Agaricomycetidae</taxon>
        <taxon>Boletales</taxon>
        <taxon>Suillineae</taxon>
        <taxon>Suillaceae</taxon>
        <taxon>Suillus</taxon>
    </lineage>
</organism>
<evidence type="ECO:0000313" key="2">
    <source>
        <dbReference type="Proteomes" id="UP000714275"/>
    </source>
</evidence>
<accession>A0A9P6ZNK9</accession>
<proteinExistence type="predicted"/>